<evidence type="ECO:0000313" key="2">
    <source>
        <dbReference type="Proteomes" id="UP001157502"/>
    </source>
</evidence>
<evidence type="ECO:0000313" key="1">
    <source>
        <dbReference type="EMBL" id="KAJ7986696.1"/>
    </source>
</evidence>
<proteinExistence type="predicted"/>
<reference evidence="1" key="1">
    <citation type="submission" date="2021-05" db="EMBL/GenBank/DDBJ databases">
        <authorList>
            <person name="Pan Q."/>
            <person name="Jouanno E."/>
            <person name="Zahm M."/>
            <person name="Klopp C."/>
            <person name="Cabau C."/>
            <person name="Louis A."/>
            <person name="Berthelot C."/>
            <person name="Parey E."/>
            <person name="Roest Crollius H."/>
            <person name="Montfort J."/>
            <person name="Robinson-Rechavi M."/>
            <person name="Bouchez O."/>
            <person name="Lampietro C."/>
            <person name="Lopez Roques C."/>
            <person name="Donnadieu C."/>
            <person name="Postlethwait J."/>
            <person name="Bobe J."/>
            <person name="Dillon D."/>
            <person name="Chandos A."/>
            <person name="von Hippel F."/>
            <person name="Guiguen Y."/>
        </authorList>
    </citation>
    <scope>NUCLEOTIDE SEQUENCE</scope>
    <source>
        <strain evidence="1">YG-Jan2019</strain>
    </source>
</reference>
<organism evidence="1 2">
    <name type="scientific">Dallia pectoralis</name>
    <name type="common">Alaska blackfish</name>
    <dbReference type="NCBI Taxonomy" id="75939"/>
    <lineage>
        <taxon>Eukaryota</taxon>
        <taxon>Metazoa</taxon>
        <taxon>Chordata</taxon>
        <taxon>Craniata</taxon>
        <taxon>Vertebrata</taxon>
        <taxon>Euteleostomi</taxon>
        <taxon>Actinopterygii</taxon>
        <taxon>Neopterygii</taxon>
        <taxon>Teleostei</taxon>
        <taxon>Protacanthopterygii</taxon>
        <taxon>Esociformes</taxon>
        <taxon>Umbridae</taxon>
        <taxon>Dallia</taxon>
    </lineage>
</organism>
<accession>A0ACC2F5Q4</accession>
<name>A0ACC2F5Q4_DALPE</name>
<sequence>MVQPSVTSEHTIGGGVLVYMVQPSAPPSSQWSFITASAPPRAVENKNTSKSWQADTNRQLYRTDYLVTDHLAVAHSDSV</sequence>
<protein>
    <submittedName>
        <fullName evidence="1">Uncharacterized protein</fullName>
    </submittedName>
</protein>
<dbReference type="Proteomes" id="UP001157502">
    <property type="component" value="Chromosome 34"/>
</dbReference>
<gene>
    <name evidence="1" type="ORF">DPEC_G00342570</name>
</gene>
<dbReference type="EMBL" id="CM055761">
    <property type="protein sequence ID" value="KAJ7986696.1"/>
    <property type="molecule type" value="Genomic_DNA"/>
</dbReference>
<keyword evidence="2" id="KW-1185">Reference proteome</keyword>
<comment type="caution">
    <text evidence="1">The sequence shown here is derived from an EMBL/GenBank/DDBJ whole genome shotgun (WGS) entry which is preliminary data.</text>
</comment>